<dbReference type="Pfam" id="PF24883">
    <property type="entry name" value="NPHP3_N"/>
    <property type="match status" value="1"/>
</dbReference>
<dbReference type="OrthoDB" id="2546325at2759"/>
<dbReference type="RefSeq" id="XP_033666680.1">
    <property type="nucleotide sequence ID" value="XM_033807075.1"/>
</dbReference>
<dbReference type="SUPFAM" id="SSF48452">
    <property type="entry name" value="TPR-like"/>
    <property type="match status" value="1"/>
</dbReference>
<evidence type="ECO:0000313" key="5">
    <source>
        <dbReference type="Proteomes" id="UP000799537"/>
    </source>
</evidence>
<dbReference type="PANTHER" id="PTHR10039:SF9">
    <property type="entry name" value="NACHT DOMAIN PROTEIN (AFU_ORTHOLOGUE AFUA_2G01760)"/>
    <property type="match status" value="1"/>
</dbReference>
<dbReference type="Proteomes" id="UP000799537">
    <property type="component" value="Unassembled WGS sequence"/>
</dbReference>
<evidence type="ECO:0000259" key="3">
    <source>
        <dbReference type="Pfam" id="PF24883"/>
    </source>
</evidence>
<feature type="region of interest" description="Disordered" evidence="2">
    <location>
        <begin position="1"/>
        <end position="55"/>
    </location>
</feature>
<dbReference type="EMBL" id="ML993599">
    <property type="protein sequence ID" value="KAF2165791.1"/>
    <property type="molecule type" value="Genomic_DNA"/>
</dbReference>
<sequence>MQKATPPSMKGPLVNGSQTNGYFSPPDSPSVFRYGGSTRGSTKMRNSMTFSGSRSQKTTIVRDAAISLKRKSIAELGAGISETADKVTFIELVEWIRAERLSTLPHKGSKWDTVLIRALYFTERLHGFEKALKGHALDNEPAAHLGYGHTRLLLELGHENSDALYKAFAFLYQCSSSVSSLLARSEVLSLSSEVYEQLCTIYTDLLTLLVDVALRFYKTVHGSSGEAASLDMHEVFGDTIGGFRRRCDEISEMIWKEQISDEDFDGEDIVEVTSLNRWLAPQDRVLASVELDHTLISDEMAEFTCVWIYDDLAKFVKSDDTTLLVNGPAGSGKSTLAASLAERLQRPIGRKSYATAFYSVGAVPSQATSLNVVKGLLHQLLNLRVGNVHLYHALARAYEHARFTADPSKYEDLLWHALEDALRSPLDRSRETILIVEGLDELIGGPSAGQGLLQRLVHAVHQGKAVKLVALSEALSLPTGAHGVQQSISHDDTHDDIHEVTMKVLIHCSHFRSKGGRDQEGIIGRVIEASNGSFLWAILTSEVLRLEKTSDSFSKAVNNLNPKTTVDELVQKILSGAELSEDAKLILSWLVYAARPLTYHEIENLFAVNPHDGTRSGRRVDVHRTVQSLKPLVTIQEDIVRPRHNAVQSALRNAFRQGKVTTSVKDQTMDILLRLLAYAKLSLPEKGEPTLDDTDRSPVDHSFARHILLEYVVRYWTWHLQQTPIISQGKEIQVPAEVQKVFPDSTLMPVLEWLCWDDQFPGAQEVELHDLVARLRIKIFTEQHPAVLQSLINTAGYYEMMQDVDRGSILYYKISTIGRNVLSISHPIVVETALRFLRLSHSRVTTSRTEIMTHRENILLLLITAYERRYGESSDYVIQIKEQLAELYTYINEQDKATEILRILQGDVAETHGKHSDHSRAIDQHLRISLGKNKGTTLETYKGGIFSEENEDQETVTTLDMVQVESLLRQIETYLAQKEIVHAEQAYIELWQRLAETCRTNLSAEFHQKKIETVQAYSKFLATQKRQVEANSLHTSLWREYQSHELSYHESIVSRLTESARTLKSFGEYAASLAIFKHVSSYYRNVRKEESSRSFTEIEEEMTQVSQQALTSSKQEHHSTSSSSSQWDMFHVLITNKSKSIDSTTLTLSKQLTSQYIAQRNYEQAVFVVRATLDRTWSSFLSRSVHEVTMTSTFQKESIELVEQLAECYIQQRSFEKAEDVYVRLFRASLTVPKDHTLLEKAKTLLIGFYTRRGHPDKIIATYQELLAVYRRILGPSHDSTIAILYELATRCRAHARSHPYWIEYYQQIVTALSKDSQTCHPKAIDAAIVVAESYWEERRYSDAVTAYGMIWTTFISKHKEFKYFSQESFVRNLYERYYQCLEETKADWEVLRTVTSQYRETTRSVFGASSSTAIEATIALARVNQHSEKHIEESLSLYEEASRSASQSKDSSSLSLNSSELRQAMISIYKRRVFHSDSKSASSETLERASSACSQQYAETRQQYGYSHESTLSSLREVSQLYIRQQKTEAAVKELTTATVDIVTKETSSEKMYESAVSLIQTFQACNLMTQCIQLVEELHYQLISKEKSSKATINVTESSSASIFFLATLEYHLRKDLSITFSEIMATLKAQSIFYWNFKQLTTSKAGLDKVLIAAAPLRHLLRAWNRTALIGNVEHHCTDLFVQRDAANFLLLSKDSPRHFIIGILDYIGNKKISDFVRVVIVSSNQTVARLIEKNDFTNAHDVAKMAFSYAQYRNGYRGTRAVARGFGLASQLDGRGENRCPDPELRKKLLQLSNNIIKDILKICREQKINFAQVQLTELNELIALLGEQKDYDTLESLLNELWNTREAQRAWPSNILLNLGRRLICARYLAGRQIKAIRLCEDIAYNMKRVHGIKHPATLETYDLLAQLYTTTGQYYQREVSRDSAAAGLAADHFKKAVLVHEDVLRWLLNDSTGGAVGADDDDDDTAAAILAEHGVTHDAEQPGSNLSDSQRSELIKHHLHLLKLAYQRLGTWPKPYASYEKLNADLFKTFGEQLKGFEGVEKWQAKGFGGGKAESNEGTFAGSTSWEILTA</sequence>
<keyword evidence="5" id="KW-1185">Reference proteome</keyword>
<evidence type="ECO:0000256" key="1">
    <source>
        <dbReference type="ARBA" id="ARBA00022737"/>
    </source>
</evidence>
<gene>
    <name evidence="4" type="ORF">M409DRAFT_24078</name>
</gene>
<accession>A0A6A6CFF1</accession>
<proteinExistence type="predicted"/>
<reference evidence="4" key="1">
    <citation type="journal article" date="2020" name="Stud. Mycol.">
        <title>101 Dothideomycetes genomes: a test case for predicting lifestyles and emergence of pathogens.</title>
        <authorList>
            <person name="Haridas S."/>
            <person name="Albert R."/>
            <person name="Binder M."/>
            <person name="Bloem J."/>
            <person name="Labutti K."/>
            <person name="Salamov A."/>
            <person name="Andreopoulos B."/>
            <person name="Baker S."/>
            <person name="Barry K."/>
            <person name="Bills G."/>
            <person name="Bluhm B."/>
            <person name="Cannon C."/>
            <person name="Castanera R."/>
            <person name="Culley D."/>
            <person name="Daum C."/>
            <person name="Ezra D."/>
            <person name="Gonzalez J."/>
            <person name="Henrissat B."/>
            <person name="Kuo A."/>
            <person name="Liang C."/>
            <person name="Lipzen A."/>
            <person name="Lutzoni F."/>
            <person name="Magnuson J."/>
            <person name="Mondo S."/>
            <person name="Nolan M."/>
            <person name="Ohm R."/>
            <person name="Pangilinan J."/>
            <person name="Park H.-J."/>
            <person name="Ramirez L."/>
            <person name="Alfaro M."/>
            <person name="Sun H."/>
            <person name="Tritt A."/>
            <person name="Yoshinaga Y."/>
            <person name="Zwiers L.-H."/>
            <person name="Turgeon B."/>
            <person name="Goodwin S."/>
            <person name="Spatafora J."/>
            <person name="Crous P."/>
            <person name="Grigoriev I."/>
        </authorList>
    </citation>
    <scope>NUCLEOTIDE SEQUENCE</scope>
    <source>
        <strain evidence="4">ATCC 36951</strain>
    </source>
</reference>
<dbReference type="Gene3D" id="3.40.50.300">
    <property type="entry name" value="P-loop containing nucleotide triphosphate hydrolases"/>
    <property type="match status" value="1"/>
</dbReference>
<evidence type="ECO:0000256" key="2">
    <source>
        <dbReference type="SAM" id="MobiDB-lite"/>
    </source>
</evidence>
<organism evidence="4 5">
    <name type="scientific">Zasmidium cellare ATCC 36951</name>
    <dbReference type="NCBI Taxonomy" id="1080233"/>
    <lineage>
        <taxon>Eukaryota</taxon>
        <taxon>Fungi</taxon>
        <taxon>Dikarya</taxon>
        <taxon>Ascomycota</taxon>
        <taxon>Pezizomycotina</taxon>
        <taxon>Dothideomycetes</taxon>
        <taxon>Dothideomycetidae</taxon>
        <taxon>Mycosphaerellales</taxon>
        <taxon>Mycosphaerellaceae</taxon>
        <taxon>Zasmidium</taxon>
    </lineage>
</organism>
<dbReference type="PANTHER" id="PTHR10039">
    <property type="entry name" value="AMELOGENIN"/>
    <property type="match status" value="1"/>
</dbReference>
<name>A0A6A6CFF1_ZASCE</name>
<dbReference type="GeneID" id="54560347"/>
<dbReference type="Gene3D" id="1.25.40.10">
    <property type="entry name" value="Tetratricopeptide repeat domain"/>
    <property type="match status" value="3"/>
</dbReference>
<feature type="domain" description="Nephrocystin 3-like N-terminal" evidence="3">
    <location>
        <begin position="304"/>
        <end position="470"/>
    </location>
</feature>
<keyword evidence="1" id="KW-0677">Repeat</keyword>
<feature type="compositionally biased region" description="Polar residues" evidence="2">
    <location>
        <begin position="39"/>
        <end position="55"/>
    </location>
</feature>
<protein>
    <recommendedName>
        <fullName evidence="3">Nephrocystin 3-like N-terminal domain-containing protein</fullName>
    </recommendedName>
</protein>
<evidence type="ECO:0000313" key="4">
    <source>
        <dbReference type="EMBL" id="KAF2165791.1"/>
    </source>
</evidence>
<dbReference type="InterPro" id="IPR056884">
    <property type="entry name" value="NPHP3-like_N"/>
</dbReference>
<dbReference type="SUPFAM" id="SSF52540">
    <property type="entry name" value="P-loop containing nucleoside triphosphate hydrolases"/>
    <property type="match status" value="2"/>
</dbReference>
<dbReference type="InterPro" id="IPR011990">
    <property type="entry name" value="TPR-like_helical_dom_sf"/>
</dbReference>
<dbReference type="InterPro" id="IPR027417">
    <property type="entry name" value="P-loop_NTPase"/>
</dbReference>